<organism evidence="1 2">
    <name type="scientific">Mucilaginibacter terrae</name>
    <dbReference type="NCBI Taxonomy" id="1955052"/>
    <lineage>
        <taxon>Bacteria</taxon>
        <taxon>Pseudomonadati</taxon>
        <taxon>Bacteroidota</taxon>
        <taxon>Sphingobacteriia</taxon>
        <taxon>Sphingobacteriales</taxon>
        <taxon>Sphingobacteriaceae</taxon>
        <taxon>Mucilaginibacter</taxon>
    </lineage>
</organism>
<keyword evidence="2" id="KW-1185">Reference proteome</keyword>
<accession>A0ABU3GR54</accession>
<dbReference type="EMBL" id="JAVLVU010000001">
    <property type="protein sequence ID" value="MDT3402259.1"/>
    <property type="molecule type" value="Genomic_DNA"/>
</dbReference>
<name>A0ABU3GR54_9SPHI</name>
<gene>
    <name evidence="1" type="ORF">QE417_001331</name>
</gene>
<reference evidence="2" key="1">
    <citation type="submission" date="2023-07" db="EMBL/GenBank/DDBJ databases">
        <title>Functional and genomic diversity of the sorghum phyllosphere microbiome.</title>
        <authorList>
            <person name="Shade A."/>
        </authorList>
    </citation>
    <scope>NUCLEOTIDE SEQUENCE [LARGE SCALE GENOMIC DNA]</scope>
    <source>
        <strain evidence="2">SORGH_AS_0422</strain>
    </source>
</reference>
<dbReference type="RefSeq" id="WP_311948568.1">
    <property type="nucleotide sequence ID" value="NZ_JAVLVU010000001.1"/>
</dbReference>
<comment type="caution">
    <text evidence="1">The sequence shown here is derived from an EMBL/GenBank/DDBJ whole genome shotgun (WGS) entry which is preliminary data.</text>
</comment>
<protein>
    <submittedName>
        <fullName evidence="1">Uncharacterized protein</fullName>
    </submittedName>
</protein>
<proteinExistence type="predicted"/>
<evidence type="ECO:0000313" key="2">
    <source>
        <dbReference type="Proteomes" id="UP001258315"/>
    </source>
</evidence>
<evidence type="ECO:0000313" key="1">
    <source>
        <dbReference type="EMBL" id="MDT3402259.1"/>
    </source>
</evidence>
<dbReference type="Proteomes" id="UP001258315">
    <property type="component" value="Unassembled WGS sequence"/>
</dbReference>
<sequence length="93" mass="10081">MDTIVTFDIKRNHSEIKAGLIKLGYKDAVDGSEKCTSEPTTIKLPDTTLLKYGAISTDAVMDHVVSVIEKHDGGLDGIFCTKLTDPIKRSGQS</sequence>